<comment type="caution">
    <text evidence="2">The sequence shown here is derived from an EMBL/GenBank/DDBJ whole genome shotgun (WGS) entry which is preliminary data.</text>
</comment>
<feature type="compositionally biased region" description="Basic and acidic residues" evidence="1">
    <location>
        <begin position="31"/>
        <end position="55"/>
    </location>
</feature>
<dbReference type="EMBL" id="MJEQ01013890">
    <property type="protein sequence ID" value="OIT18930.1"/>
    <property type="molecule type" value="Genomic_DNA"/>
</dbReference>
<reference evidence="2" key="1">
    <citation type="submission" date="2016-11" db="EMBL/GenBank/DDBJ databases">
        <title>The genome of Nicotiana attenuata.</title>
        <authorList>
            <person name="Xu S."/>
            <person name="Brockmoeller T."/>
            <person name="Gaquerel E."/>
            <person name="Navarro A."/>
            <person name="Kuhl H."/>
            <person name="Gase K."/>
            <person name="Ling Z."/>
            <person name="Zhou W."/>
            <person name="Kreitzer C."/>
            <person name="Stanke M."/>
            <person name="Tang H."/>
            <person name="Lyons E."/>
            <person name="Pandey P."/>
            <person name="Pandey S.P."/>
            <person name="Timmermann B."/>
            <person name="Baldwin I.T."/>
        </authorList>
    </citation>
    <scope>NUCLEOTIDE SEQUENCE [LARGE SCALE GENOMIC DNA]</scope>
    <source>
        <strain evidence="2">UT</strain>
    </source>
</reference>
<proteinExistence type="predicted"/>
<feature type="region of interest" description="Disordered" evidence="1">
    <location>
        <begin position="31"/>
        <end position="105"/>
    </location>
</feature>
<evidence type="ECO:0000313" key="2">
    <source>
        <dbReference type="EMBL" id="OIT18930.1"/>
    </source>
</evidence>
<dbReference type="Proteomes" id="UP000187609">
    <property type="component" value="Unassembled WGS sequence"/>
</dbReference>
<feature type="non-terminal residue" evidence="2">
    <location>
        <position position="105"/>
    </location>
</feature>
<name>A0A1J6JMF1_NICAT</name>
<organism evidence="2 3">
    <name type="scientific">Nicotiana attenuata</name>
    <name type="common">Coyote tobacco</name>
    <dbReference type="NCBI Taxonomy" id="49451"/>
    <lineage>
        <taxon>Eukaryota</taxon>
        <taxon>Viridiplantae</taxon>
        <taxon>Streptophyta</taxon>
        <taxon>Embryophyta</taxon>
        <taxon>Tracheophyta</taxon>
        <taxon>Spermatophyta</taxon>
        <taxon>Magnoliopsida</taxon>
        <taxon>eudicotyledons</taxon>
        <taxon>Gunneridae</taxon>
        <taxon>Pentapetalae</taxon>
        <taxon>asterids</taxon>
        <taxon>lamiids</taxon>
        <taxon>Solanales</taxon>
        <taxon>Solanaceae</taxon>
        <taxon>Nicotianoideae</taxon>
        <taxon>Nicotianeae</taxon>
        <taxon>Nicotiana</taxon>
    </lineage>
</organism>
<feature type="compositionally biased region" description="Basic and acidic residues" evidence="1">
    <location>
        <begin position="64"/>
        <end position="91"/>
    </location>
</feature>
<accession>A0A1J6JMF1</accession>
<sequence length="105" mass="12387">DNRKKLKKYVKSVVKEINDKLDVVVKFIKDLKNHDESNENHEESSVKGNQKHEADESTEDNEESNEKHEEDKSNEKHEESSQKINDQRNYSDGENYDGDNYCDRD</sequence>
<dbReference type="Gramene" id="OIT18930">
    <property type="protein sequence ID" value="OIT18930"/>
    <property type="gene ID" value="A4A49_55743"/>
</dbReference>
<gene>
    <name evidence="2" type="ORF">A4A49_55743</name>
</gene>
<protein>
    <submittedName>
        <fullName evidence="2">Uncharacterized protein</fullName>
    </submittedName>
</protein>
<evidence type="ECO:0000256" key="1">
    <source>
        <dbReference type="SAM" id="MobiDB-lite"/>
    </source>
</evidence>
<evidence type="ECO:0000313" key="3">
    <source>
        <dbReference type="Proteomes" id="UP000187609"/>
    </source>
</evidence>
<feature type="non-terminal residue" evidence="2">
    <location>
        <position position="1"/>
    </location>
</feature>
<keyword evidence="3" id="KW-1185">Reference proteome</keyword>
<dbReference type="AlphaFoldDB" id="A0A1J6JMF1"/>